<evidence type="ECO:0000313" key="1">
    <source>
        <dbReference type="EMBL" id="BBY44134.1"/>
    </source>
</evidence>
<keyword evidence="2" id="KW-1185">Reference proteome</keyword>
<gene>
    <name evidence="1" type="ORF">MCEL_24290</name>
</gene>
<sequence length="329" mass="37208">MGNRANFVIVRDQDWQLYYSHWGGCRMLDALIGGPELALRYANSLRRCQKYDWCPPTWADGGAVVDLDRRRLLFFGEPLMVEMNERRALMGVLAMLWPGFEIGWAYDGTEELARYVGARLRPDEWDRQPTLKLARGRNHLCHLVSVVDAEGQLRFWPLWWHLSKAWHGPALLGKLPGPGIRRIKLGKIPEGGAHIDVRRKTVSAWQTADTMGFFHALPELWPGWESEVWEDRYEEHVTRCDGALRVPELDVVAGIDSAEAWIRERVFESFEDSPAGHIAKLAGMLTPVAPGFEVSPDALGDTGVRPTQAEWSRFVSVCDVVRGAHAESA</sequence>
<reference evidence="1 2" key="1">
    <citation type="journal article" date="2019" name="Emerg. Microbes Infect.">
        <title>Comprehensive subspecies identification of 175 nontuberculous mycobacteria species based on 7547 genomic profiles.</title>
        <authorList>
            <person name="Matsumoto Y."/>
            <person name="Kinjo T."/>
            <person name="Motooka D."/>
            <person name="Nabeya D."/>
            <person name="Jung N."/>
            <person name="Uechi K."/>
            <person name="Horii T."/>
            <person name="Iida T."/>
            <person name="Fujita J."/>
            <person name="Nakamura S."/>
        </authorList>
    </citation>
    <scope>NUCLEOTIDE SEQUENCE [LARGE SCALE GENOMIC DNA]</scope>
    <source>
        <strain evidence="1 2">JCM 18439</strain>
    </source>
</reference>
<dbReference type="Proteomes" id="UP000466431">
    <property type="component" value="Chromosome"/>
</dbReference>
<evidence type="ECO:0000313" key="2">
    <source>
        <dbReference type="Proteomes" id="UP000466431"/>
    </source>
</evidence>
<dbReference type="RefSeq" id="WP_170309981.1">
    <property type="nucleotide sequence ID" value="NZ_AP022591.1"/>
</dbReference>
<protein>
    <submittedName>
        <fullName evidence="1">Uncharacterized protein</fullName>
    </submittedName>
</protein>
<name>A0A7I7RHQ9_MYCCF</name>
<dbReference type="KEGG" id="mcee:MCEL_24290"/>
<dbReference type="AlphaFoldDB" id="A0A7I7RHQ9"/>
<organism evidence="1 2">
    <name type="scientific">Mycolicibacterium celeriflavum</name>
    <name type="common">Mycobacterium celeriflavum</name>
    <dbReference type="NCBI Taxonomy" id="1249101"/>
    <lineage>
        <taxon>Bacteria</taxon>
        <taxon>Bacillati</taxon>
        <taxon>Actinomycetota</taxon>
        <taxon>Actinomycetes</taxon>
        <taxon>Mycobacteriales</taxon>
        <taxon>Mycobacteriaceae</taxon>
        <taxon>Mycolicibacterium</taxon>
    </lineage>
</organism>
<accession>A0A7I7RHQ9</accession>
<proteinExistence type="predicted"/>
<dbReference type="EMBL" id="AP022591">
    <property type="protein sequence ID" value="BBY44134.1"/>
    <property type="molecule type" value="Genomic_DNA"/>
</dbReference>